<name>A0ABU3QC33_9SPHN</name>
<feature type="transmembrane region" description="Helical" evidence="1">
    <location>
        <begin position="199"/>
        <end position="219"/>
    </location>
</feature>
<proteinExistence type="predicted"/>
<keyword evidence="1" id="KW-0472">Membrane</keyword>
<dbReference type="EMBL" id="JAVUPU010000015">
    <property type="protein sequence ID" value="MDT9600967.1"/>
    <property type="molecule type" value="Genomic_DNA"/>
</dbReference>
<gene>
    <name evidence="2" type="ORF">RQX22_18590</name>
</gene>
<evidence type="ECO:0000313" key="2">
    <source>
        <dbReference type="EMBL" id="MDT9600967.1"/>
    </source>
</evidence>
<reference evidence="2 3" key="1">
    <citation type="submission" date="2023-05" db="EMBL/GenBank/DDBJ databases">
        <authorList>
            <person name="Guo Y."/>
        </authorList>
    </citation>
    <scope>NUCLEOTIDE SEQUENCE [LARGE SCALE GENOMIC DNA]</scope>
    <source>
        <strain evidence="2 3">GR2756</strain>
    </source>
</reference>
<evidence type="ECO:0000256" key="1">
    <source>
        <dbReference type="SAM" id="Phobius"/>
    </source>
</evidence>
<keyword evidence="3" id="KW-1185">Reference proteome</keyword>
<dbReference type="Pfam" id="PF03929">
    <property type="entry name" value="PepSY_TM"/>
    <property type="match status" value="1"/>
</dbReference>
<organism evidence="2 3">
    <name type="scientific">Sphingosinicella rhizophila</name>
    <dbReference type="NCBI Taxonomy" id="3050082"/>
    <lineage>
        <taxon>Bacteria</taxon>
        <taxon>Pseudomonadati</taxon>
        <taxon>Pseudomonadota</taxon>
        <taxon>Alphaproteobacteria</taxon>
        <taxon>Sphingomonadales</taxon>
        <taxon>Sphingosinicellaceae</taxon>
        <taxon>Sphingosinicella</taxon>
    </lineage>
</organism>
<dbReference type="PANTHER" id="PTHR34219">
    <property type="entry name" value="IRON-REGULATED INNER MEMBRANE PROTEIN-RELATED"/>
    <property type="match status" value="1"/>
</dbReference>
<dbReference type="InterPro" id="IPR005625">
    <property type="entry name" value="PepSY-ass_TM"/>
</dbReference>
<dbReference type="Proteomes" id="UP001259572">
    <property type="component" value="Unassembled WGS sequence"/>
</dbReference>
<protein>
    <submittedName>
        <fullName evidence="2">PepSY-associated TM helix domain-containing protein</fullName>
    </submittedName>
</protein>
<comment type="caution">
    <text evidence="2">The sequence shown here is derived from an EMBL/GenBank/DDBJ whole genome shotgun (WGS) entry which is preliminary data.</text>
</comment>
<feature type="transmembrane region" description="Helical" evidence="1">
    <location>
        <begin position="343"/>
        <end position="363"/>
    </location>
</feature>
<accession>A0ABU3QC33</accession>
<keyword evidence="1" id="KW-1133">Transmembrane helix</keyword>
<dbReference type="RefSeq" id="WP_315728593.1">
    <property type="nucleotide sequence ID" value="NZ_JAVUPU010000015.1"/>
</dbReference>
<feature type="transmembrane region" description="Helical" evidence="1">
    <location>
        <begin position="12"/>
        <end position="38"/>
    </location>
</feature>
<evidence type="ECO:0000313" key="3">
    <source>
        <dbReference type="Proteomes" id="UP001259572"/>
    </source>
</evidence>
<dbReference type="PANTHER" id="PTHR34219:SF3">
    <property type="entry name" value="BLL7967 PROTEIN"/>
    <property type="match status" value="1"/>
</dbReference>
<keyword evidence="1" id="KW-0812">Transmembrane</keyword>
<feature type="transmembrane region" description="Helical" evidence="1">
    <location>
        <begin position="151"/>
        <end position="171"/>
    </location>
</feature>
<sequence>MTSRTRILLRRFHLWLGLGVGGLLALLGLTGSALVFYVEIDEAIHPAVQQTSITVAPDWSSPVWDRALATGRAHRRDPHGTWSLEATGKSGAIPARYYPSARHGHHAEREMVWFSPDGSEIVRAEPWGGYLMSWLYELHMHLLAGAFGSQIVGWSGFAMLVLLISGVVAWWPRGSWRKALAFKRHAVPIRRLRDLHKHAGLWSMALLSVLAGTGALLALPSIKVRLLSTAVTAPDKVPAPLSSAASGRQISVAQALAAAHRVVPDGRLAFIDVPGAGPEPFRMRVRVPGDPHRRFPSSFVFVDQYSGRLLAVHDIRRGNASTKAGAWIRTLHDGSVGGMPLRILAMILGLIPTVMFVTGFLHWRRRIAARAQSHPTGSPS</sequence>